<dbReference type="EMBL" id="JBEPMB010000003">
    <property type="protein sequence ID" value="MET3614374.1"/>
    <property type="molecule type" value="Genomic_DNA"/>
</dbReference>
<gene>
    <name evidence="1" type="ORF">ABID16_002711</name>
</gene>
<keyword evidence="1" id="KW-0418">Kinase</keyword>
<keyword evidence="1" id="KW-0808">Transferase</keyword>
<dbReference type="Gene3D" id="1.10.10.10">
    <property type="entry name" value="Winged helix-like DNA-binding domain superfamily/Winged helix DNA-binding domain"/>
    <property type="match status" value="1"/>
</dbReference>
<dbReference type="InterPro" id="IPR036390">
    <property type="entry name" value="WH_DNA-bd_sf"/>
</dbReference>
<organism evidence="1 2">
    <name type="scientific">Rhizobium aquaticum</name>
    <dbReference type="NCBI Taxonomy" id="1549636"/>
    <lineage>
        <taxon>Bacteria</taxon>
        <taxon>Pseudomonadati</taxon>
        <taxon>Pseudomonadota</taxon>
        <taxon>Alphaproteobacteria</taxon>
        <taxon>Hyphomicrobiales</taxon>
        <taxon>Rhizobiaceae</taxon>
        <taxon>Rhizobium/Agrobacterium group</taxon>
        <taxon>Rhizobium</taxon>
    </lineage>
</organism>
<evidence type="ECO:0000313" key="1">
    <source>
        <dbReference type="EMBL" id="MET3614374.1"/>
    </source>
</evidence>
<dbReference type="Gene3D" id="3.30.420.40">
    <property type="match status" value="1"/>
</dbReference>
<keyword evidence="2" id="KW-1185">Reference proteome</keyword>
<dbReference type="InterPro" id="IPR043129">
    <property type="entry name" value="ATPase_NBD"/>
</dbReference>
<dbReference type="SUPFAM" id="SSF53067">
    <property type="entry name" value="Actin-like ATPase domain"/>
    <property type="match status" value="1"/>
</dbReference>
<accession>A0ABV2J3G0</accession>
<proteinExistence type="predicted"/>
<dbReference type="Proteomes" id="UP001549047">
    <property type="component" value="Unassembled WGS sequence"/>
</dbReference>
<protein>
    <submittedName>
        <fullName evidence="1">NBD/HSP70 family sugar kinase</fullName>
    </submittedName>
</protein>
<sequence>MVSTNKLRLARRKRGVEASRDDTPGISPTDIATHNSRAALEILRRAGPQTRLELSTHLQLTEPAIAGIMTRLLEAGHVMQRKRAGTGRYVSTEYLLIPESAFAVGLRWSAATGGKAALIDLAGRVVATEGFLSLGEAGRAVEALLEIDGRAKRCRGLAVALSPDLPAAAVEALSLPEGFALRLIEETEAAVIAERMLGVGQRDGGIVVILVGKAVRAGLLIGGKPFKGEHGRAGNIGAMRTGHDRVPLDEVLGMSVQPAFIRPGENSDPVTLGRWADMAADHLKDAIIAVGGFLSPGLILIGGDLSEEALDAMIGRVNRLTREFIASFSVPELVRTHFSDGGTAEGAAVGVFLGDLLPEVATMDARED</sequence>
<reference evidence="1 2" key="1">
    <citation type="submission" date="2024-06" db="EMBL/GenBank/DDBJ databases">
        <title>Genomic Encyclopedia of Type Strains, Phase IV (KMG-IV): sequencing the most valuable type-strain genomes for metagenomic binning, comparative biology and taxonomic classification.</title>
        <authorList>
            <person name="Goeker M."/>
        </authorList>
    </citation>
    <scope>NUCLEOTIDE SEQUENCE [LARGE SCALE GENOMIC DNA]</scope>
    <source>
        <strain evidence="1 2">DSM 29780</strain>
    </source>
</reference>
<comment type="caution">
    <text evidence="1">The sequence shown here is derived from an EMBL/GenBank/DDBJ whole genome shotgun (WGS) entry which is preliminary data.</text>
</comment>
<evidence type="ECO:0000313" key="2">
    <source>
        <dbReference type="Proteomes" id="UP001549047"/>
    </source>
</evidence>
<dbReference type="GO" id="GO:0016301">
    <property type="term" value="F:kinase activity"/>
    <property type="evidence" value="ECO:0007669"/>
    <property type="project" value="UniProtKB-KW"/>
</dbReference>
<dbReference type="InterPro" id="IPR036388">
    <property type="entry name" value="WH-like_DNA-bd_sf"/>
</dbReference>
<dbReference type="SUPFAM" id="SSF46785">
    <property type="entry name" value="Winged helix' DNA-binding domain"/>
    <property type="match status" value="1"/>
</dbReference>
<dbReference type="RefSeq" id="WP_354556870.1">
    <property type="nucleotide sequence ID" value="NZ_JBEPMB010000003.1"/>
</dbReference>
<name>A0ABV2J3G0_9HYPH</name>